<accession>A0ABR2GMI9</accession>
<organism evidence="7 9">
    <name type="scientific">Tritrichomonas musculus</name>
    <dbReference type="NCBI Taxonomy" id="1915356"/>
    <lineage>
        <taxon>Eukaryota</taxon>
        <taxon>Metamonada</taxon>
        <taxon>Parabasalia</taxon>
        <taxon>Tritrichomonadida</taxon>
        <taxon>Tritrichomonadidae</taxon>
        <taxon>Tritrichomonas</taxon>
    </lineage>
</organism>
<evidence type="ECO:0000256" key="3">
    <source>
        <dbReference type="ARBA" id="ARBA00022989"/>
    </source>
</evidence>
<comment type="subcellular location">
    <subcellularLocation>
        <location evidence="1">Membrane</location>
        <topology evidence="1">Multi-pass membrane protein</topology>
    </subcellularLocation>
</comment>
<evidence type="ECO:0000256" key="6">
    <source>
        <dbReference type="SAM" id="Phobius"/>
    </source>
</evidence>
<evidence type="ECO:0000313" key="9">
    <source>
        <dbReference type="Proteomes" id="UP001470230"/>
    </source>
</evidence>
<evidence type="ECO:0000256" key="5">
    <source>
        <dbReference type="SAM" id="MobiDB-lite"/>
    </source>
</evidence>
<keyword evidence="2 6" id="KW-0812">Transmembrane</keyword>
<evidence type="ECO:0000313" key="7">
    <source>
        <dbReference type="EMBL" id="KAK8834632.1"/>
    </source>
</evidence>
<feature type="compositionally biased region" description="Basic and acidic residues" evidence="5">
    <location>
        <begin position="274"/>
        <end position="288"/>
    </location>
</feature>
<keyword evidence="9" id="KW-1185">Reference proteome</keyword>
<dbReference type="EMBL" id="JAPFFF010000349">
    <property type="protein sequence ID" value="KAK8834632.1"/>
    <property type="molecule type" value="Genomic_DNA"/>
</dbReference>
<dbReference type="InterPro" id="IPR051415">
    <property type="entry name" value="LAAT-1"/>
</dbReference>
<feature type="region of interest" description="Disordered" evidence="5">
    <location>
        <begin position="267"/>
        <end position="288"/>
    </location>
</feature>
<evidence type="ECO:0000256" key="4">
    <source>
        <dbReference type="ARBA" id="ARBA00023136"/>
    </source>
</evidence>
<dbReference type="PANTHER" id="PTHR16201">
    <property type="entry name" value="SEVEN TRANSMEMBRANE PROTEIN 1-RELATED"/>
    <property type="match status" value="1"/>
</dbReference>
<protein>
    <submittedName>
        <fullName evidence="7">PQ loop repeat-containing protein 2</fullName>
    </submittedName>
</protein>
<keyword evidence="3 6" id="KW-1133">Transmembrane helix</keyword>
<sequence length="288" mass="32052">MCDEGAIKWIEDVFDDCIITTRDKWSFAIGLVSTVIFLVSSLPQIILNFKEKKVDGQSPFFFSLLFCGSASNLIGVLITHGLITQIIQGICYCALDGILFGQFIVYKYIIKSKKKERESTTGEDASLDSTYNTDQINDSSDPQIGALGTAVLVGTASATDWAKPYQKDQLVGSIFGWIATVIFTVSRLPQIVQNAKQKAVDNLSPFYFILSISGNFTYSFSVFLRSLESDYLWKQAPFIAGSIGPLACDLIVLIQMLCYSKKNKKSELNEDCEKENSNEDEIKQVQEL</sequence>
<dbReference type="InterPro" id="IPR006603">
    <property type="entry name" value="PQ-loop_rpt"/>
</dbReference>
<name>A0ABR2GMI9_9EUKA</name>
<evidence type="ECO:0000256" key="2">
    <source>
        <dbReference type="ARBA" id="ARBA00022692"/>
    </source>
</evidence>
<reference evidence="7 9" key="1">
    <citation type="submission" date="2024-04" db="EMBL/GenBank/DDBJ databases">
        <title>Tritrichomonas musculus Genome.</title>
        <authorList>
            <person name="Alves-Ferreira E."/>
            <person name="Grigg M."/>
            <person name="Lorenzi H."/>
            <person name="Galac M."/>
        </authorList>
    </citation>
    <scope>NUCLEOTIDE SEQUENCE [LARGE SCALE GENOMIC DNA]</scope>
    <source>
        <strain evidence="7 9">EAF2021</strain>
    </source>
</reference>
<feature type="transmembrane region" description="Helical" evidence="6">
    <location>
        <begin position="206"/>
        <end position="224"/>
    </location>
</feature>
<evidence type="ECO:0000313" key="8">
    <source>
        <dbReference type="EMBL" id="KAK8870416.1"/>
    </source>
</evidence>
<gene>
    <name evidence="8" type="ORF">M9Y10_008298</name>
    <name evidence="7" type="ORF">M9Y10_026561</name>
</gene>
<dbReference type="SMART" id="SM00679">
    <property type="entry name" value="CTNS"/>
    <property type="match status" value="2"/>
</dbReference>
<comment type="caution">
    <text evidence="7">The sequence shown here is derived from an EMBL/GenBank/DDBJ whole genome shotgun (WGS) entry which is preliminary data.</text>
</comment>
<dbReference type="Gene3D" id="1.20.1280.290">
    <property type="match status" value="2"/>
</dbReference>
<dbReference type="EMBL" id="JAPFFF010000014">
    <property type="protein sequence ID" value="KAK8870416.1"/>
    <property type="molecule type" value="Genomic_DNA"/>
</dbReference>
<feature type="transmembrane region" description="Helical" evidence="6">
    <location>
        <begin position="86"/>
        <end position="109"/>
    </location>
</feature>
<feature type="transmembrane region" description="Helical" evidence="6">
    <location>
        <begin position="59"/>
        <end position="80"/>
    </location>
</feature>
<proteinExistence type="predicted"/>
<dbReference type="Pfam" id="PF04193">
    <property type="entry name" value="PQ-loop"/>
    <property type="match status" value="2"/>
</dbReference>
<feature type="transmembrane region" description="Helical" evidence="6">
    <location>
        <begin position="236"/>
        <end position="259"/>
    </location>
</feature>
<dbReference type="Proteomes" id="UP001470230">
    <property type="component" value="Unassembled WGS sequence"/>
</dbReference>
<evidence type="ECO:0000256" key="1">
    <source>
        <dbReference type="ARBA" id="ARBA00004141"/>
    </source>
</evidence>
<keyword evidence="4 6" id="KW-0472">Membrane</keyword>
<dbReference type="PANTHER" id="PTHR16201:SF34">
    <property type="entry name" value="LYSOSOMAL AMINO ACID TRANSPORTER 1"/>
    <property type="match status" value="1"/>
</dbReference>
<feature type="transmembrane region" description="Helical" evidence="6">
    <location>
        <begin position="25"/>
        <end position="47"/>
    </location>
</feature>